<evidence type="ECO:0000313" key="3">
    <source>
        <dbReference type="EMBL" id="AIG64265.1"/>
    </source>
</evidence>
<dbReference type="Pfam" id="PF00188">
    <property type="entry name" value="CAP"/>
    <property type="match status" value="1"/>
</dbReference>
<dbReference type="CDD" id="cd05379">
    <property type="entry name" value="CAP_bacterial"/>
    <property type="match status" value="1"/>
</dbReference>
<keyword evidence="4" id="KW-1185">Reference proteome</keyword>
<dbReference type="Gene3D" id="3.40.33.10">
    <property type="entry name" value="CAP"/>
    <property type="match status" value="1"/>
</dbReference>
<gene>
    <name evidence="3" type="ORF">CATYP_06175</name>
</gene>
<feature type="region of interest" description="Disordered" evidence="1">
    <location>
        <begin position="13"/>
        <end position="88"/>
    </location>
</feature>
<feature type="compositionally biased region" description="Low complexity" evidence="1">
    <location>
        <begin position="62"/>
        <end position="72"/>
    </location>
</feature>
<name>A0ABN4DD99_9CORY</name>
<dbReference type="PANTHER" id="PTHR31157:SF1">
    <property type="entry name" value="SCP DOMAIN-CONTAINING PROTEIN"/>
    <property type="match status" value="1"/>
</dbReference>
<dbReference type="PANTHER" id="PTHR31157">
    <property type="entry name" value="SCP DOMAIN-CONTAINING PROTEIN"/>
    <property type="match status" value="1"/>
</dbReference>
<evidence type="ECO:0000256" key="1">
    <source>
        <dbReference type="SAM" id="MobiDB-lite"/>
    </source>
</evidence>
<protein>
    <recommendedName>
        <fullName evidence="2">SCP domain-containing protein</fullName>
    </recommendedName>
</protein>
<accession>A0ABN4DD99</accession>
<organism evidence="3 4">
    <name type="scientific">Corynebacterium atypicum</name>
    <dbReference type="NCBI Taxonomy" id="191610"/>
    <lineage>
        <taxon>Bacteria</taxon>
        <taxon>Bacillati</taxon>
        <taxon>Actinomycetota</taxon>
        <taxon>Actinomycetes</taxon>
        <taxon>Mycobacteriales</taxon>
        <taxon>Corynebacteriaceae</taxon>
        <taxon>Corynebacterium</taxon>
    </lineage>
</organism>
<evidence type="ECO:0000259" key="2">
    <source>
        <dbReference type="SMART" id="SM00198"/>
    </source>
</evidence>
<reference evidence="3 4" key="1">
    <citation type="submission" date="2014-07" db="EMBL/GenBank/DDBJ databases">
        <title>Complete genome sequence of Corynebacterium atypicum DSM 44849: identifiction of the mycolic acid biosynthesis genes.</title>
        <authorList>
            <person name="Tippelt A."/>
            <person name="Mollmann S."/>
            <person name="Albersmeier A."/>
            <person name="Jaenicke S."/>
            <person name="Ruckert C."/>
            <person name="Tauch A."/>
        </authorList>
    </citation>
    <scope>NUCLEOTIDE SEQUENCE [LARGE SCALE GENOMIC DNA]</scope>
    <source>
        <strain evidence="3 4">R2070</strain>
    </source>
</reference>
<dbReference type="EMBL" id="CP008944">
    <property type="protein sequence ID" value="AIG64265.1"/>
    <property type="molecule type" value="Genomic_DNA"/>
</dbReference>
<dbReference type="SUPFAM" id="SSF55797">
    <property type="entry name" value="PR-1-like"/>
    <property type="match status" value="1"/>
</dbReference>
<proteinExistence type="predicted"/>
<feature type="compositionally biased region" description="Polar residues" evidence="1">
    <location>
        <begin position="13"/>
        <end position="30"/>
    </location>
</feature>
<dbReference type="SMART" id="SM00198">
    <property type="entry name" value="SCP"/>
    <property type="match status" value="1"/>
</dbReference>
<evidence type="ECO:0000313" key="4">
    <source>
        <dbReference type="Proteomes" id="UP000028504"/>
    </source>
</evidence>
<sequence>MAFLTSIASMFGLQNANCPNNPSPGETTAPVTGPVDEPISKPPCNGRKPGTPGNPGEGGWPKPGDGTDPGDGWRPSDETDPGQDIPDETKKRIVDGINQHRTSAGLNALTWNAEVATAGQRWADYLGQTGLFEHDTAGYYYNHMGENLFVGPDPTAAVNAWINSPGHDRAILWRNHTQIGLGIAKHPQYGYAVVLTMR</sequence>
<dbReference type="InterPro" id="IPR035940">
    <property type="entry name" value="CAP_sf"/>
</dbReference>
<dbReference type="Proteomes" id="UP000028504">
    <property type="component" value="Chromosome"/>
</dbReference>
<dbReference type="InterPro" id="IPR014044">
    <property type="entry name" value="CAP_dom"/>
</dbReference>
<feature type="domain" description="SCP" evidence="2">
    <location>
        <begin position="88"/>
        <end position="196"/>
    </location>
</feature>